<name>A0ABC9WBB5_GRUJA</name>
<evidence type="ECO:0000313" key="2">
    <source>
        <dbReference type="Proteomes" id="UP001623348"/>
    </source>
</evidence>
<protein>
    <submittedName>
        <fullName evidence="1">Uncharacterized protein</fullName>
    </submittedName>
</protein>
<keyword evidence="2" id="KW-1185">Reference proteome</keyword>
<proteinExistence type="predicted"/>
<dbReference type="EMBL" id="BAAFJT010000002">
    <property type="protein sequence ID" value="GAB0182007.1"/>
    <property type="molecule type" value="Genomic_DNA"/>
</dbReference>
<reference evidence="1 2" key="1">
    <citation type="submission" date="2024-06" db="EMBL/GenBank/DDBJ databases">
        <title>The draft genome of Grus japonensis, version 3.</title>
        <authorList>
            <person name="Nabeshima K."/>
            <person name="Suzuki S."/>
            <person name="Onuma M."/>
        </authorList>
    </citation>
    <scope>NUCLEOTIDE SEQUENCE [LARGE SCALE GENOMIC DNA]</scope>
    <source>
        <strain evidence="1 2">451A</strain>
    </source>
</reference>
<organism evidence="1 2">
    <name type="scientific">Grus japonensis</name>
    <name type="common">Japanese crane</name>
    <name type="synonym">Red-crowned crane</name>
    <dbReference type="NCBI Taxonomy" id="30415"/>
    <lineage>
        <taxon>Eukaryota</taxon>
        <taxon>Metazoa</taxon>
        <taxon>Chordata</taxon>
        <taxon>Craniata</taxon>
        <taxon>Vertebrata</taxon>
        <taxon>Euteleostomi</taxon>
        <taxon>Archelosauria</taxon>
        <taxon>Archosauria</taxon>
        <taxon>Dinosauria</taxon>
        <taxon>Saurischia</taxon>
        <taxon>Theropoda</taxon>
        <taxon>Coelurosauria</taxon>
        <taxon>Aves</taxon>
        <taxon>Neognathae</taxon>
        <taxon>Neoaves</taxon>
        <taxon>Gruiformes</taxon>
        <taxon>Gruidae</taxon>
        <taxon>Grus</taxon>
    </lineage>
</organism>
<dbReference type="AlphaFoldDB" id="A0ABC9WBB5"/>
<gene>
    <name evidence="1" type="ORF">GRJ2_000666000</name>
</gene>
<sequence length="120" mass="13357">MVRQAVPLQPMEVHGEADIHLQPVENPTLEQVEVPREGCDSVGSPCWSRFAGRTCDPMGDPRWSSLFLKDYSPLKGPMLEQFLKNCSPWEGLTLEKFMEDCLPWEGPHAGAGAECEESSP</sequence>
<dbReference type="Proteomes" id="UP001623348">
    <property type="component" value="Unassembled WGS sequence"/>
</dbReference>
<evidence type="ECO:0000313" key="1">
    <source>
        <dbReference type="EMBL" id="GAB0182007.1"/>
    </source>
</evidence>
<accession>A0ABC9WBB5</accession>
<comment type="caution">
    <text evidence="1">The sequence shown here is derived from an EMBL/GenBank/DDBJ whole genome shotgun (WGS) entry which is preliminary data.</text>
</comment>